<name>A0A4V6A6N5_STECR</name>
<feature type="compositionally biased region" description="Polar residues" evidence="1">
    <location>
        <begin position="51"/>
        <end position="68"/>
    </location>
</feature>
<protein>
    <submittedName>
        <fullName evidence="2">Uncharacterized protein</fullName>
    </submittedName>
</protein>
<evidence type="ECO:0000313" key="2">
    <source>
        <dbReference type="EMBL" id="TKR95505.1"/>
    </source>
</evidence>
<dbReference type="AlphaFoldDB" id="A0A4V6A6N5"/>
<reference evidence="2 3" key="2">
    <citation type="journal article" date="2019" name="G3 (Bethesda)">
        <title>Hybrid Assembly of the Genome of the Entomopathogenic Nematode Steinernema carpocapsae Identifies the X-Chromosome.</title>
        <authorList>
            <person name="Serra L."/>
            <person name="Macchietto M."/>
            <person name="Macias-Munoz A."/>
            <person name="McGill C.J."/>
            <person name="Rodriguez I.M."/>
            <person name="Rodriguez B."/>
            <person name="Murad R."/>
            <person name="Mortazavi A."/>
        </authorList>
    </citation>
    <scope>NUCLEOTIDE SEQUENCE [LARGE SCALE GENOMIC DNA]</scope>
    <source>
        <strain evidence="2 3">ALL</strain>
    </source>
</reference>
<dbReference type="EMBL" id="AZBU02000002">
    <property type="protein sequence ID" value="TKR95505.1"/>
    <property type="molecule type" value="Genomic_DNA"/>
</dbReference>
<organism evidence="2 3">
    <name type="scientific">Steinernema carpocapsae</name>
    <name type="common">Entomopathogenic nematode</name>
    <dbReference type="NCBI Taxonomy" id="34508"/>
    <lineage>
        <taxon>Eukaryota</taxon>
        <taxon>Metazoa</taxon>
        <taxon>Ecdysozoa</taxon>
        <taxon>Nematoda</taxon>
        <taxon>Chromadorea</taxon>
        <taxon>Rhabditida</taxon>
        <taxon>Tylenchina</taxon>
        <taxon>Panagrolaimomorpha</taxon>
        <taxon>Strongyloidoidea</taxon>
        <taxon>Steinernematidae</taxon>
        <taxon>Steinernema</taxon>
    </lineage>
</organism>
<sequence length="93" mass="9638">MIGKASDSASLPSSALAIIKLLLENSRMASAKGYANSGLNSGPPLKADAQNGKNSQDSSIRNGISIATRNRGKHGALKYPSDGKQSNVLRQGK</sequence>
<comment type="caution">
    <text evidence="2">The sequence shown here is derived from an EMBL/GenBank/DDBJ whole genome shotgun (WGS) entry which is preliminary data.</text>
</comment>
<gene>
    <name evidence="2" type="ORF">L596_009668</name>
</gene>
<evidence type="ECO:0000313" key="3">
    <source>
        <dbReference type="Proteomes" id="UP000298663"/>
    </source>
</evidence>
<feature type="region of interest" description="Disordered" evidence="1">
    <location>
        <begin position="33"/>
        <end position="93"/>
    </location>
</feature>
<proteinExistence type="predicted"/>
<keyword evidence="3" id="KW-1185">Reference proteome</keyword>
<feature type="compositionally biased region" description="Polar residues" evidence="1">
    <location>
        <begin position="83"/>
        <end position="93"/>
    </location>
</feature>
<dbReference type="Proteomes" id="UP000298663">
    <property type="component" value="Unassembled WGS sequence"/>
</dbReference>
<accession>A0A4V6A6N5</accession>
<evidence type="ECO:0000256" key="1">
    <source>
        <dbReference type="SAM" id="MobiDB-lite"/>
    </source>
</evidence>
<reference evidence="2 3" key="1">
    <citation type="journal article" date="2015" name="Genome Biol.">
        <title>Comparative genomics of Steinernema reveals deeply conserved gene regulatory networks.</title>
        <authorList>
            <person name="Dillman A.R."/>
            <person name="Macchietto M."/>
            <person name="Porter C.F."/>
            <person name="Rogers A."/>
            <person name="Williams B."/>
            <person name="Antoshechkin I."/>
            <person name="Lee M.M."/>
            <person name="Goodwin Z."/>
            <person name="Lu X."/>
            <person name="Lewis E.E."/>
            <person name="Goodrich-Blair H."/>
            <person name="Stock S.P."/>
            <person name="Adams B.J."/>
            <person name="Sternberg P.W."/>
            <person name="Mortazavi A."/>
        </authorList>
    </citation>
    <scope>NUCLEOTIDE SEQUENCE [LARGE SCALE GENOMIC DNA]</scope>
    <source>
        <strain evidence="2 3">ALL</strain>
    </source>
</reference>